<name>A0A6B8VUW1_9CORY</name>
<evidence type="ECO:0000313" key="4">
    <source>
        <dbReference type="Proteomes" id="UP000424462"/>
    </source>
</evidence>
<proteinExistence type="predicted"/>
<keyword evidence="2" id="KW-0812">Transmembrane</keyword>
<feature type="compositionally biased region" description="Basic and acidic residues" evidence="1">
    <location>
        <begin position="1"/>
        <end position="19"/>
    </location>
</feature>
<feature type="transmembrane region" description="Helical" evidence="2">
    <location>
        <begin position="29"/>
        <end position="49"/>
    </location>
</feature>
<keyword evidence="2" id="KW-1133">Transmembrane helix</keyword>
<sequence length="146" mass="15880">MSSPDIHRPTSRYGTDRTPAKPSGIGGKVIAVLLVAGLIAAVILIAQYINNRQSVEVTASMTSFERVDDNTMRLWVDIVREDPAEPAYCIVTAINYAMAEVGRREILLPAGGEDMERREVLIPTWDVPVSGSVYGCSTSVPSFLNL</sequence>
<reference evidence="3 4" key="1">
    <citation type="submission" date="2019-11" db="EMBL/GenBank/DDBJ databases">
        <title>Complete genome sequence of Corynebacterium kalinowskii 1959, a novel Corynebacterium species isolated from soil of a small paddock in Vilsendorf, Germany.</title>
        <authorList>
            <person name="Schaffert L."/>
            <person name="Ruwe M."/>
            <person name="Milse J."/>
            <person name="Hanuschka K."/>
            <person name="Ortseifen V."/>
            <person name="Droste J."/>
            <person name="Brandt D."/>
            <person name="Schlueter L."/>
            <person name="Kutter Y."/>
            <person name="Vinke S."/>
            <person name="Viehoefer P."/>
            <person name="Jacob L."/>
            <person name="Luebke N.-C."/>
            <person name="Schulte-Berndt E."/>
            <person name="Hain C."/>
            <person name="Linder M."/>
            <person name="Schmidt P."/>
            <person name="Wollenschlaeger L."/>
            <person name="Luttermann T."/>
            <person name="Thieme E."/>
            <person name="Hassa J."/>
            <person name="Haak M."/>
            <person name="Wittchen M."/>
            <person name="Mentz A."/>
            <person name="Persicke M."/>
            <person name="Busche T."/>
            <person name="Ruckert C."/>
        </authorList>
    </citation>
    <scope>NUCLEOTIDE SEQUENCE [LARGE SCALE GENOMIC DNA]</scope>
    <source>
        <strain evidence="3 4">2039</strain>
    </source>
</reference>
<dbReference type="Pfam" id="PF14155">
    <property type="entry name" value="DUF4307"/>
    <property type="match status" value="1"/>
</dbReference>
<evidence type="ECO:0000256" key="1">
    <source>
        <dbReference type="SAM" id="MobiDB-lite"/>
    </source>
</evidence>
<organism evidence="3 4">
    <name type="scientific">Corynebacterium occultum</name>
    <dbReference type="NCBI Taxonomy" id="2675219"/>
    <lineage>
        <taxon>Bacteria</taxon>
        <taxon>Bacillati</taxon>
        <taxon>Actinomycetota</taxon>
        <taxon>Actinomycetes</taxon>
        <taxon>Mycobacteriales</taxon>
        <taxon>Corynebacteriaceae</taxon>
        <taxon>Corynebacterium</taxon>
    </lineage>
</organism>
<dbReference type="RefSeq" id="WP_156230438.1">
    <property type="nucleotide sequence ID" value="NZ_CP046455.1"/>
</dbReference>
<evidence type="ECO:0008006" key="5">
    <source>
        <dbReference type="Google" id="ProtNLM"/>
    </source>
</evidence>
<dbReference type="EMBL" id="CP046455">
    <property type="protein sequence ID" value="QGU06869.1"/>
    <property type="molecule type" value="Genomic_DNA"/>
</dbReference>
<keyword evidence="4" id="KW-1185">Reference proteome</keyword>
<dbReference type="InterPro" id="IPR025443">
    <property type="entry name" value="DUF4307"/>
</dbReference>
<evidence type="ECO:0000256" key="2">
    <source>
        <dbReference type="SAM" id="Phobius"/>
    </source>
</evidence>
<dbReference type="KEGG" id="cok:COCCU_04615"/>
<dbReference type="Proteomes" id="UP000424462">
    <property type="component" value="Chromosome"/>
</dbReference>
<accession>A0A6B8VUW1</accession>
<feature type="region of interest" description="Disordered" evidence="1">
    <location>
        <begin position="1"/>
        <end position="20"/>
    </location>
</feature>
<keyword evidence="2" id="KW-0472">Membrane</keyword>
<dbReference type="AlphaFoldDB" id="A0A6B8VUW1"/>
<gene>
    <name evidence="3" type="ORF">COCCU_04615</name>
</gene>
<protein>
    <recommendedName>
        <fullName evidence="5">DUF4307 domain-containing protein</fullName>
    </recommendedName>
</protein>
<evidence type="ECO:0000313" key="3">
    <source>
        <dbReference type="EMBL" id="QGU06869.1"/>
    </source>
</evidence>